<proteinExistence type="predicted"/>
<feature type="region of interest" description="Disordered" evidence="1">
    <location>
        <begin position="276"/>
        <end position="300"/>
    </location>
</feature>
<dbReference type="Proteomes" id="UP001164746">
    <property type="component" value="Chromosome 4"/>
</dbReference>
<gene>
    <name evidence="2" type="ORF">MAR_008131</name>
</gene>
<reference evidence="2" key="1">
    <citation type="submission" date="2022-11" db="EMBL/GenBank/DDBJ databases">
        <title>Centuries of genome instability and evolution in soft-shell clam transmissible cancer (bioRxiv).</title>
        <authorList>
            <person name="Hart S.F.M."/>
            <person name="Yonemitsu M.A."/>
            <person name="Giersch R.M."/>
            <person name="Beal B.F."/>
            <person name="Arriagada G."/>
            <person name="Davis B.W."/>
            <person name="Ostrander E.A."/>
            <person name="Goff S.P."/>
            <person name="Metzger M.J."/>
        </authorList>
    </citation>
    <scope>NUCLEOTIDE SEQUENCE</scope>
    <source>
        <strain evidence="2">MELC-2E11</strain>
        <tissue evidence="2">Siphon/mantle</tissue>
    </source>
</reference>
<keyword evidence="3" id="KW-1185">Reference proteome</keyword>
<dbReference type="EMBL" id="CP111015">
    <property type="protein sequence ID" value="WAR01573.1"/>
    <property type="molecule type" value="Genomic_DNA"/>
</dbReference>
<sequence>MSNQRNKTNDAQKSTGQDAEQNDISGHETSQKTYPAALGATGAFMDEPDSSPVAPKPSSFRTKPDPRPKPKRPSSSSVQQRNGLSSGVPYKAVVPGTAEADKEIDPQSTRSTFAPSQDTLNPRTYQTLDLYSHDNQHSDNSSVNKSDNNQGQETIPKTVDTALKASTNTEDRRTDPKTATRNVNAAARSKPPSRRRTDDKEDGARSRDGRESDRPESVYTSVDSIYPGRRYMTEQGRRVMKNPARDVNVSTSMTDLQTLNVSINVSLNIAELVRSHQSSTNGDRNTANNTEYENVSGNRL</sequence>
<feature type="compositionally biased region" description="Low complexity" evidence="1">
    <location>
        <begin position="138"/>
        <end position="149"/>
    </location>
</feature>
<name>A0ABY7DV16_MYAAR</name>
<evidence type="ECO:0000313" key="2">
    <source>
        <dbReference type="EMBL" id="WAR01573.1"/>
    </source>
</evidence>
<organism evidence="2 3">
    <name type="scientific">Mya arenaria</name>
    <name type="common">Soft-shell clam</name>
    <dbReference type="NCBI Taxonomy" id="6604"/>
    <lineage>
        <taxon>Eukaryota</taxon>
        <taxon>Metazoa</taxon>
        <taxon>Spiralia</taxon>
        <taxon>Lophotrochozoa</taxon>
        <taxon>Mollusca</taxon>
        <taxon>Bivalvia</taxon>
        <taxon>Autobranchia</taxon>
        <taxon>Heteroconchia</taxon>
        <taxon>Euheterodonta</taxon>
        <taxon>Imparidentia</taxon>
        <taxon>Neoheterodontei</taxon>
        <taxon>Myida</taxon>
        <taxon>Myoidea</taxon>
        <taxon>Myidae</taxon>
        <taxon>Mya</taxon>
    </lineage>
</organism>
<evidence type="ECO:0000256" key="1">
    <source>
        <dbReference type="SAM" id="MobiDB-lite"/>
    </source>
</evidence>
<feature type="compositionally biased region" description="Basic and acidic residues" evidence="1">
    <location>
        <begin position="195"/>
        <end position="216"/>
    </location>
</feature>
<feature type="compositionally biased region" description="Polar residues" evidence="1">
    <location>
        <begin position="106"/>
        <end position="129"/>
    </location>
</feature>
<accession>A0ABY7DV16</accession>
<feature type="region of interest" description="Disordered" evidence="1">
    <location>
        <begin position="1"/>
        <end position="218"/>
    </location>
</feature>
<feature type="compositionally biased region" description="Polar residues" evidence="1">
    <location>
        <begin position="1"/>
        <end position="24"/>
    </location>
</feature>
<feature type="compositionally biased region" description="Basic and acidic residues" evidence="1">
    <location>
        <begin position="169"/>
        <end position="178"/>
    </location>
</feature>
<protein>
    <submittedName>
        <fullName evidence="2">Uncharacterized protein</fullName>
    </submittedName>
</protein>
<evidence type="ECO:0000313" key="3">
    <source>
        <dbReference type="Proteomes" id="UP001164746"/>
    </source>
</evidence>